<evidence type="ECO:0000313" key="3">
    <source>
        <dbReference type="Proteomes" id="UP001295794"/>
    </source>
</evidence>
<comment type="caution">
    <text evidence="2">The sequence shown here is derived from an EMBL/GenBank/DDBJ whole genome shotgun (WGS) entry which is preliminary data.</text>
</comment>
<keyword evidence="1" id="KW-0472">Membrane</keyword>
<organism evidence="2 3">
    <name type="scientific">Mycena citricolor</name>
    <dbReference type="NCBI Taxonomy" id="2018698"/>
    <lineage>
        <taxon>Eukaryota</taxon>
        <taxon>Fungi</taxon>
        <taxon>Dikarya</taxon>
        <taxon>Basidiomycota</taxon>
        <taxon>Agaricomycotina</taxon>
        <taxon>Agaricomycetes</taxon>
        <taxon>Agaricomycetidae</taxon>
        <taxon>Agaricales</taxon>
        <taxon>Marasmiineae</taxon>
        <taxon>Mycenaceae</taxon>
        <taxon>Mycena</taxon>
    </lineage>
</organism>
<keyword evidence="3" id="KW-1185">Reference proteome</keyword>
<feature type="transmembrane region" description="Helical" evidence="1">
    <location>
        <begin position="56"/>
        <end position="76"/>
    </location>
</feature>
<evidence type="ECO:0000313" key="2">
    <source>
        <dbReference type="EMBL" id="CAK5267408.1"/>
    </source>
</evidence>
<keyword evidence="1" id="KW-0812">Transmembrane</keyword>
<dbReference type="EMBL" id="CAVNYO010000122">
    <property type="protein sequence ID" value="CAK5267408.1"/>
    <property type="molecule type" value="Genomic_DNA"/>
</dbReference>
<name>A0AAD2H3I2_9AGAR</name>
<proteinExistence type="predicted"/>
<dbReference type="AlphaFoldDB" id="A0AAD2H3I2"/>
<reference evidence="2" key="1">
    <citation type="submission" date="2023-11" db="EMBL/GenBank/DDBJ databases">
        <authorList>
            <person name="De Vega J J."/>
            <person name="De Vega J J."/>
        </authorList>
    </citation>
    <scope>NUCLEOTIDE SEQUENCE</scope>
</reference>
<protein>
    <submittedName>
        <fullName evidence="2">Uncharacterized protein</fullName>
    </submittedName>
</protein>
<feature type="transmembrane region" description="Helical" evidence="1">
    <location>
        <begin position="83"/>
        <end position="101"/>
    </location>
</feature>
<sequence>MGNVSWNGTKVVPHCHFGIASAIQNPCRSNVSILCRLWEGHNPFKIERRAGGSVTILRIASLLLMPVCQALGIPILGRLCLRCLALFPLLLSLSWSFVILLRSGGCCQDLHDQRPTGRNKVLHVI</sequence>
<dbReference type="Proteomes" id="UP001295794">
    <property type="component" value="Unassembled WGS sequence"/>
</dbReference>
<evidence type="ECO:0000256" key="1">
    <source>
        <dbReference type="SAM" id="Phobius"/>
    </source>
</evidence>
<accession>A0AAD2H3I2</accession>
<gene>
    <name evidence="2" type="ORF">MYCIT1_LOCUS9887</name>
</gene>
<keyword evidence="1" id="KW-1133">Transmembrane helix</keyword>